<keyword evidence="7" id="KW-0175">Coiled coil</keyword>
<dbReference type="STRING" id="1093900.A0A507AMU1"/>
<keyword evidence="6" id="KW-0698">rRNA processing</keyword>
<dbReference type="Proteomes" id="UP000319257">
    <property type="component" value="Unassembled WGS sequence"/>
</dbReference>
<evidence type="ECO:0000256" key="6">
    <source>
        <dbReference type="ARBA" id="ARBA00022552"/>
    </source>
</evidence>
<evidence type="ECO:0000313" key="10">
    <source>
        <dbReference type="EMBL" id="TPX12045.1"/>
    </source>
</evidence>
<dbReference type="EMBL" id="SKBQ01000043">
    <property type="protein sequence ID" value="TPX12045.1"/>
    <property type="molecule type" value="Genomic_DNA"/>
</dbReference>
<evidence type="ECO:0000313" key="11">
    <source>
        <dbReference type="Proteomes" id="UP000319257"/>
    </source>
</evidence>
<evidence type="ECO:0000256" key="5">
    <source>
        <dbReference type="ARBA" id="ARBA00019827"/>
    </source>
</evidence>
<protein>
    <recommendedName>
        <fullName evidence="4">rRNA-processing protein EFG1</fullName>
    </recommendedName>
    <alternativeName>
        <fullName evidence="5">rRNA-processing protein efg1</fullName>
    </alternativeName>
</protein>
<accession>A0A507AMU1</accession>
<keyword evidence="8" id="KW-0539">Nucleus</keyword>
<dbReference type="GO" id="GO:0000462">
    <property type="term" value="P:maturation of SSU-rRNA from tricistronic rRNA transcript (SSU-rRNA, 5.8S rRNA, LSU-rRNA)"/>
    <property type="evidence" value="ECO:0007669"/>
    <property type="project" value="TreeGrafter"/>
</dbReference>
<comment type="caution">
    <text evidence="10">The sequence shown here is derived from an EMBL/GenBank/DDBJ whole genome shotgun (WGS) entry which is preliminary data.</text>
</comment>
<keyword evidence="11" id="KW-1185">Reference proteome</keyword>
<dbReference type="InterPro" id="IPR050786">
    <property type="entry name" value="EFG1_rRNA-proc"/>
</dbReference>
<dbReference type="PANTHER" id="PTHR33911:SF1">
    <property type="entry name" value="RRNA-PROCESSING PROTEIN EFG1"/>
    <property type="match status" value="1"/>
</dbReference>
<comment type="similarity">
    <text evidence="3">Belongs to the EFG1 family.</text>
</comment>
<evidence type="ECO:0000256" key="2">
    <source>
        <dbReference type="ARBA" id="ARBA00004604"/>
    </source>
</evidence>
<feature type="compositionally biased region" description="Basic and acidic residues" evidence="9">
    <location>
        <begin position="226"/>
        <end position="245"/>
    </location>
</feature>
<feature type="compositionally biased region" description="Basic and acidic residues" evidence="9">
    <location>
        <begin position="1"/>
        <end position="18"/>
    </location>
</feature>
<dbReference type="Pfam" id="PF10153">
    <property type="entry name" value="Efg1"/>
    <property type="match status" value="1"/>
</dbReference>
<comment type="subcellular location">
    <subcellularLocation>
        <location evidence="2">Nucleus</location>
        <location evidence="2">Nucleolus</location>
    </subcellularLocation>
</comment>
<dbReference type="PANTHER" id="PTHR33911">
    <property type="entry name" value="RRNA-PROCESSING PROTEIN EFG1"/>
    <property type="match status" value="1"/>
</dbReference>
<gene>
    <name evidence="10" type="ORF">E0L32_007160</name>
</gene>
<dbReference type="FunCoup" id="A0A507AMU1">
    <property type="interactions" value="155"/>
</dbReference>
<evidence type="ECO:0000256" key="9">
    <source>
        <dbReference type="SAM" id="MobiDB-lite"/>
    </source>
</evidence>
<feature type="region of interest" description="Disordered" evidence="9">
    <location>
        <begin position="1"/>
        <end position="45"/>
    </location>
</feature>
<organism evidence="10 11">
    <name type="scientific">Thyridium curvatum</name>
    <dbReference type="NCBI Taxonomy" id="1093900"/>
    <lineage>
        <taxon>Eukaryota</taxon>
        <taxon>Fungi</taxon>
        <taxon>Dikarya</taxon>
        <taxon>Ascomycota</taxon>
        <taxon>Pezizomycotina</taxon>
        <taxon>Sordariomycetes</taxon>
        <taxon>Sordariomycetidae</taxon>
        <taxon>Thyridiales</taxon>
        <taxon>Thyridiaceae</taxon>
        <taxon>Thyridium</taxon>
    </lineage>
</organism>
<dbReference type="RefSeq" id="XP_030993756.1">
    <property type="nucleotide sequence ID" value="XM_031141873.1"/>
</dbReference>
<feature type="region of interest" description="Disordered" evidence="9">
    <location>
        <begin position="166"/>
        <end position="191"/>
    </location>
</feature>
<evidence type="ECO:0000256" key="7">
    <source>
        <dbReference type="ARBA" id="ARBA00023054"/>
    </source>
</evidence>
<dbReference type="AlphaFoldDB" id="A0A507AMU1"/>
<dbReference type="InterPro" id="IPR019310">
    <property type="entry name" value="Efg1"/>
</dbReference>
<dbReference type="OrthoDB" id="47732at2759"/>
<dbReference type="InParanoid" id="A0A507AMU1"/>
<comment type="function">
    <text evidence="1">Involved in rRNA processing.</text>
</comment>
<sequence length="294" mass="33595">MATKRSFSEVDTHPDRQHLIQGDSSAQRQKKSTHNPREDSTNWAKKRARTIERLFQKGKDGIPADVLAELERELAAHKKRIAEASNKKLRSKMIGKYHMVRFFERKKALRLEKQLKRRLENTTDPEEIAAIKADLHIAEVDKMYTMYFPFLERYISLYPVSDGFKTKDSEESADKSSAALHLRAERPPMWKTVEKAMESGTRALERLRDRKDGAESLSASKPQAAKRPERPSRTKALAAERKPSLREPSSAQAKKPSIKQDAPAPMNRRQRRERERAEAAAAAENESDGGGFFE</sequence>
<evidence type="ECO:0000256" key="8">
    <source>
        <dbReference type="ARBA" id="ARBA00023242"/>
    </source>
</evidence>
<dbReference type="GO" id="GO:0030688">
    <property type="term" value="C:preribosome, small subunit precursor"/>
    <property type="evidence" value="ECO:0007669"/>
    <property type="project" value="TreeGrafter"/>
</dbReference>
<evidence type="ECO:0000256" key="3">
    <source>
        <dbReference type="ARBA" id="ARBA00006916"/>
    </source>
</evidence>
<dbReference type="GeneID" id="41974607"/>
<dbReference type="GO" id="GO:0005730">
    <property type="term" value="C:nucleolus"/>
    <property type="evidence" value="ECO:0007669"/>
    <property type="project" value="UniProtKB-SubCell"/>
</dbReference>
<name>A0A507AMU1_9PEZI</name>
<feature type="region of interest" description="Disordered" evidence="9">
    <location>
        <begin position="207"/>
        <end position="294"/>
    </location>
</feature>
<reference evidence="10 11" key="1">
    <citation type="submission" date="2019-06" db="EMBL/GenBank/DDBJ databases">
        <title>Draft genome sequence of the filamentous fungus Phialemoniopsis curvata isolated from diesel fuel.</title>
        <authorList>
            <person name="Varaljay V.A."/>
            <person name="Lyon W.J."/>
            <person name="Crouch A.L."/>
            <person name="Drake C.E."/>
            <person name="Hollomon J.M."/>
            <person name="Nadeau L.J."/>
            <person name="Nunn H.S."/>
            <person name="Stevenson B.S."/>
            <person name="Bojanowski C.L."/>
            <person name="Crookes-Goodson W.J."/>
        </authorList>
    </citation>
    <scope>NUCLEOTIDE SEQUENCE [LARGE SCALE GENOMIC DNA]</scope>
    <source>
        <strain evidence="10 11">D216</strain>
    </source>
</reference>
<feature type="compositionally biased region" description="Basic and acidic residues" evidence="9">
    <location>
        <begin position="182"/>
        <end position="191"/>
    </location>
</feature>
<evidence type="ECO:0000256" key="1">
    <source>
        <dbReference type="ARBA" id="ARBA00002773"/>
    </source>
</evidence>
<proteinExistence type="inferred from homology"/>
<evidence type="ECO:0000256" key="4">
    <source>
        <dbReference type="ARBA" id="ARBA00018689"/>
    </source>
</evidence>